<dbReference type="AlphaFoldDB" id="A0A9D4U6C6"/>
<organism evidence="1 2">
    <name type="scientific">Adiantum capillus-veneris</name>
    <name type="common">Maidenhair fern</name>
    <dbReference type="NCBI Taxonomy" id="13818"/>
    <lineage>
        <taxon>Eukaryota</taxon>
        <taxon>Viridiplantae</taxon>
        <taxon>Streptophyta</taxon>
        <taxon>Embryophyta</taxon>
        <taxon>Tracheophyta</taxon>
        <taxon>Polypodiopsida</taxon>
        <taxon>Polypodiidae</taxon>
        <taxon>Polypodiales</taxon>
        <taxon>Pteridineae</taxon>
        <taxon>Pteridaceae</taxon>
        <taxon>Vittarioideae</taxon>
        <taxon>Adiantum</taxon>
    </lineage>
</organism>
<sequence>MSAGRLKSLHEVKGSYAGKDCVGDVPLHKKAAVDFAGCIILQKDCSGIAD</sequence>
<comment type="caution">
    <text evidence="1">The sequence shown here is derived from an EMBL/GenBank/DDBJ whole genome shotgun (WGS) entry which is preliminary data.</text>
</comment>
<name>A0A9D4U6C6_ADICA</name>
<proteinExistence type="predicted"/>
<reference evidence="1" key="1">
    <citation type="submission" date="2021-01" db="EMBL/GenBank/DDBJ databases">
        <title>Adiantum capillus-veneris genome.</title>
        <authorList>
            <person name="Fang Y."/>
            <person name="Liao Q."/>
        </authorList>
    </citation>
    <scope>NUCLEOTIDE SEQUENCE</scope>
    <source>
        <strain evidence="1">H3</strain>
        <tissue evidence="1">Leaf</tissue>
    </source>
</reference>
<gene>
    <name evidence="1" type="ORF">GOP47_0022847</name>
</gene>
<dbReference type="Proteomes" id="UP000886520">
    <property type="component" value="Chromosome 22"/>
</dbReference>
<keyword evidence="2" id="KW-1185">Reference proteome</keyword>
<protein>
    <submittedName>
        <fullName evidence="1">Uncharacterized protein</fullName>
    </submittedName>
</protein>
<evidence type="ECO:0000313" key="1">
    <source>
        <dbReference type="EMBL" id="KAI5062308.1"/>
    </source>
</evidence>
<feature type="non-terminal residue" evidence="1">
    <location>
        <position position="1"/>
    </location>
</feature>
<accession>A0A9D4U6C6</accession>
<dbReference type="EMBL" id="JABFUD020000022">
    <property type="protein sequence ID" value="KAI5062308.1"/>
    <property type="molecule type" value="Genomic_DNA"/>
</dbReference>
<evidence type="ECO:0000313" key="2">
    <source>
        <dbReference type="Proteomes" id="UP000886520"/>
    </source>
</evidence>